<protein>
    <recommendedName>
        <fullName evidence="4">EfeO-type cupredoxin-like domain-containing protein</fullName>
    </recommendedName>
</protein>
<evidence type="ECO:0000256" key="1">
    <source>
        <dbReference type="SAM" id="SignalP"/>
    </source>
</evidence>
<accession>A0A4S8NP54</accession>
<dbReference type="RefSeq" id="WP_136560966.1">
    <property type="nucleotide sequence ID" value="NZ_BAABLS010000002.1"/>
</dbReference>
<gene>
    <name evidence="2" type="ORF">E9934_01000</name>
</gene>
<reference evidence="2 3" key="1">
    <citation type="journal article" date="2009" name="Int. J. Syst. Evol. Microbiol.">
        <title>Nocardioides caeni sp. nov., isolated from wastewater.</title>
        <authorList>
            <person name="Yoon J.H."/>
            <person name="Kang S.J."/>
            <person name="Park S."/>
            <person name="Kim W."/>
            <person name="Oh T.K."/>
        </authorList>
    </citation>
    <scope>NUCLEOTIDE SEQUENCE [LARGE SCALE GENOMIC DNA]</scope>
    <source>
        <strain evidence="2 3">DSM 23134</strain>
    </source>
</reference>
<evidence type="ECO:0000313" key="3">
    <source>
        <dbReference type="Proteomes" id="UP000307087"/>
    </source>
</evidence>
<keyword evidence="3" id="KW-1185">Reference proteome</keyword>
<dbReference type="SUPFAM" id="SSF49503">
    <property type="entry name" value="Cupredoxins"/>
    <property type="match status" value="1"/>
</dbReference>
<evidence type="ECO:0000313" key="2">
    <source>
        <dbReference type="EMBL" id="THV18251.1"/>
    </source>
</evidence>
<sequence>MQRLRLTGSALVATALLTMTTACGEDTPDSDETVVVNITDEDGSISPSGDRVEAQRGQAIDIVVTADRAGSIHVHSDPEQEFAYEAGTQTFAIEFDRAGVIEVESHETDPAQIIVTLEIR</sequence>
<dbReference type="EMBL" id="STGW01000001">
    <property type="protein sequence ID" value="THV18251.1"/>
    <property type="molecule type" value="Genomic_DNA"/>
</dbReference>
<feature type="signal peptide" evidence="1">
    <location>
        <begin position="1"/>
        <end position="24"/>
    </location>
</feature>
<feature type="chain" id="PRO_5020321755" description="EfeO-type cupredoxin-like domain-containing protein" evidence="1">
    <location>
        <begin position="25"/>
        <end position="120"/>
    </location>
</feature>
<dbReference type="Proteomes" id="UP000307087">
    <property type="component" value="Unassembled WGS sequence"/>
</dbReference>
<comment type="caution">
    <text evidence="2">The sequence shown here is derived from an EMBL/GenBank/DDBJ whole genome shotgun (WGS) entry which is preliminary data.</text>
</comment>
<dbReference type="AlphaFoldDB" id="A0A4S8NP54"/>
<dbReference type="InterPro" id="IPR008972">
    <property type="entry name" value="Cupredoxin"/>
</dbReference>
<dbReference type="PROSITE" id="PS51257">
    <property type="entry name" value="PROKAR_LIPOPROTEIN"/>
    <property type="match status" value="1"/>
</dbReference>
<dbReference type="OrthoDB" id="3748691at2"/>
<name>A0A4S8NP54_9ACTN</name>
<organism evidence="2 3">
    <name type="scientific">Nocardioides caeni</name>
    <dbReference type="NCBI Taxonomy" id="574700"/>
    <lineage>
        <taxon>Bacteria</taxon>
        <taxon>Bacillati</taxon>
        <taxon>Actinomycetota</taxon>
        <taxon>Actinomycetes</taxon>
        <taxon>Propionibacteriales</taxon>
        <taxon>Nocardioidaceae</taxon>
        <taxon>Nocardioides</taxon>
    </lineage>
</organism>
<keyword evidence="1" id="KW-0732">Signal</keyword>
<evidence type="ECO:0008006" key="4">
    <source>
        <dbReference type="Google" id="ProtNLM"/>
    </source>
</evidence>
<proteinExistence type="predicted"/>